<dbReference type="InterPro" id="IPR011991">
    <property type="entry name" value="ArsR-like_HTH"/>
</dbReference>
<evidence type="ECO:0000256" key="2">
    <source>
        <dbReference type="ARBA" id="ARBA00023125"/>
    </source>
</evidence>
<evidence type="ECO:0000256" key="3">
    <source>
        <dbReference type="ARBA" id="ARBA00023163"/>
    </source>
</evidence>
<evidence type="ECO:0000313" key="4">
    <source>
        <dbReference type="EMBL" id="APH38552.1"/>
    </source>
</evidence>
<dbReference type="PANTHER" id="PTHR33154">
    <property type="entry name" value="TRANSCRIPTIONAL REGULATOR, ARSR FAMILY"/>
    <property type="match status" value="1"/>
</dbReference>
<reference evidence="6 8" key="2">
    <citation type="submission" date="2016-10" db="EMBL/GenBank/DDBJ databases">
        <authorList>
            <person name="de Groot N.N."/>
        </authorList>
    </citation>
    <scope>NUCLEOTIDE SEQUENCE [LARGE SCALE GENOMIC DNA]</scope>
    <source>
        <strain evidence="6 8">Z-7982</strain>
    </source>
</reference>
<organism evidence="4 7">
    <name type="scientific">Methanohalophilus halophilus</name>
    <dbReference type="NCBI Taxonomy" id="2177"/>
    <lineage>
        <taxon>Archaea</taxon>
        <taxon>Methanobacteriati</taxon>
        <taxon>Methanobacteriota</taxon>
        <taxon>Stenosarchaea group</taxon>
        <taxon>Methanomicrobia</taxon>
        <taxon>Methanosarcinales</taxon>
        <taxon>Methanosarcinaceae</taxon>
        <taxon>Methanohalophilus</taxon>
    </lineage>
</organism>
<protein>
    <submittedName>
        <fullName evidence="4">ArsR family transcriptional regulator</fullName>
    </submittedName>
</protein>
<dbReference type="Proteomes" id="UP000198669">
    <property type="component" value="Unassembled WGS sequence"/>
</dbReference>
<dbReference type="STRING" id="2177.BHR79_02965"/>
<keyword evidence="2" id="KW-0238">DNA-binding</keyword>
<sequence length="305" mass="35415">MLNLTKIQIFKHLTHSRSISELSTLLNLDHSTISKSINSLVEDGFVVKQNQGRYTYVTRSESLHSRSLEDILIEYPRLPLKKILTNSALHILAVLNNSCSISDVVTKTGLNRKTVASAIEELTKYGIILQKNKKYFFSERHSFIRRFVDNYWKYRTNKILKEISPNAVLIWQRGPEFLFKIDTDFINSDNPVKKESIQPTAMSIFPKYSLKVISDMGYYFYSKRDLKVEDYVLHTILIDPHSSIYNSYALALYLKTGSAGLVKFGKMYDMEDHAKILQEYLQDKEKNSSFLLPWSEFIDLVKDIQ</sequence>
<evidence type="ECO:0000313" key="9">
    <source>
        <dbReference type="Proteomes" id="UP000267921"/>
    </source>
</evidence>
<gene>
    <name evidence="4" type="ORF">BHR79_02965</name>
    <name evidence="5" type="ORF">EFE40_07915</name>
    <name evidence="6" type="ORF">SAMN04515625_0422</name>
</gene>
<reference evidence="5 9" key="3">
    <citation type="submission" date="2018-10" db="EMBL/GenBank/DDBJ databases">
        <title>Cultivation of a novel Methanohalophilus strain from Kebrit Deep of the Red Sea and a genomic comparison of members of the genus Methanohalophilus.</title>
        <authorList>
            <person name="Guan Y."/>
            <person name="Ngugi D.K."/>
            <person name="Stingl U."/>
        </authorList>
    </citation>
    <scope>NUCLEOTIDE SEQUENCE [LARGE SCALE GENOMIC DNA]</scope>
    <source>
        <strain evidence="5 9">DSM 3094</strain>
    </source>
</reference>
<reference evidence="4 7" key="1">
    <citation type="submission" date="2016-10" db="EMBL/GenBank/DDBJ databases">
        <title>Methanohalophilus halophilus.</title>
        <authorList>
            <person name="L'haridon S."/>
        </authorList>
    </citation>
    <scope>NUCLEOTIDE SEQUENCE [LARGE SCALE GENOMIC DNA]</scope>
    <source>
        <strain evidence="4 7">Z-7982</strain>
    </source>
</reference>
<evidence type="ECO:0000313" key="8">
    <source>
        <dbReference type="Proteomes" id="UP000198669"/>
    </source>
</evidence>
<dbReference type="GeneID" id="30582687"/>
<evidence type="ECO:0000313" key="6">
    <source>
        <dbReference type="EMBL" id="SDW14075.1"/>
    </source>
</evidence>
<dbReference type="SUPFAM" id="SSF46785">
    <property type="entry name" value="Winged helix' DNA-binding domain"/>
    <property type="match status" value="2"/>
</dbReference>
<dbReference type="InterPro" id="IPR036388">
    <property type="entry name" value="WH-like_DNA-bd_sf"/>
</dbReference>
<dbReference type="Proteomes" id="UP000267921">
    <property type="component" value="Unassembled WGS sequence"/>
</dbReference>
<accession>A0A1L3Q103</accession>
<dbReference type="AlphaFoldDB" id="A0A1L3Q103"/>
<dbReference type="EMBL" id="RJJG01000005">
    <property type="protein sequence ID" value="RNI08454.1"/>
    <property type="molecule type" value="Genomic_DNA"/>
</dbReference>
<dbReference type="GO" id="GO:0003677">
    <property type="term" value="F:DNA binding"/>
    <property type="evidence" value="ECO:0007669"/>
    <property type="project" value="UniProtKB-KW"/>
</dbReference>
<dbReference type="EMBL" id="CP017921">
    <property type="protein sequence ID" value="APH38552.1"/>
    <property type="molecule type" value="Genomic_DNA"/>
</dbReference>
<name>A0A1L3Q103_9EURY</name>
<dbReference type="GO" id="GO:0006355">
    <property type="term" value="P:regulation of DNA-templated transcription"/>
    <property type="evidence" value="ECO:0007669"/>
    <property type="project" value="TreeGrafter"/>
</dbReference>
<dbReference type="CDD" id="cd00090">
    <property type="entry name" value="HTH_ARSR"/>
    <property type="match status" value="1"/>
</dbReference>
<evidence type="ECO:0000256" key="1">
    <source>
        <dbReference type="ARBA" id="ARBA00023015"/>
    </source>
</evidence>
<evidence type="ECO:0000313" key="7">
    <source>
        <dbReference type="Proteomes" id="UP000186879"/>
    </source>
</evidence>
<proteinExistence type="predicted"/>
<dbReference type="OrthoDB" id="95477at2157"/>
<keyword evidence="3" id="KW-0804">Transcription</keyword>
<dbReference type="PANTHER" id="PTHR33154:SF38">
    <property type="entry name" value="HTH ARSR-TYPE DOMAIN-CONTAINING PROTEIN"/>
    <property type="match status" value="1"/>
</dbReference>
<evidence type="ECO:0000313" key="5">
    <source>
        <dbReference type="EMBL" id="RNI08454.1"/>
    </source>
</evidence>
<dbReference type="KEGG" id="mhaz:BHR79_02965"/>
<keyword evidence="7" id="KW-1185">Reference proteome</keyword>
<dbReference type="InterPro" id="IPR051081">
    <property type="entry name" value="HTH_MetalResp_TranReg"/>
</dbReference>
<dbReference type="RefSeq" id="WP_072561003.1">
    <property type="nucleotide sequence ID" value="NZ_CP017921.1"/>
</dbReference>
<dbReference type="InterPro" id="IPR036390">
    <property type="entry name" value="WH_DNA-bd_sf"/>
</dbReference>
<dbReference type="Gene3D" id="1.10.10.10">
    <property type="entry name" value="Winged helix-like DNA-binding domain superfamily/Winged helix DNA-binding domain"/>
    <property type="match status" value="1"/>
</dbReference>
<dbReference type="EMBL" id="FNMU01000001">
    <property type="protein sequence ID" value="SDW14075.1"/>
    <property type="molecule type" value="Genomic_DNA"/>
</dbReference>
<keyword evidence="1" id="KW-0805">Transcription regulation</keyword>
<dbReference type="Proteomes" id="UP000186879">
    <property type="component" value="Chromosome"/>
</dbReference>